<proteinExistence type="predicted"/>
<dbReference type="AlphaFoldDB" id="A0A2J7Q113"/>
<dbReference type="EMBL" id="NEVH01019960">
    <property type="protein sequence ID" value="PNF22265.1"/>
    <property type="molecule type" value="Genomic_DNA"/>
</dbReference>
<comment type="caution">
    <text evidence="1">The sequence shown here is derived from an EMBL/GenBank/DDBJ whole genome shotgun (WGS) entry which is preliminary data.</text>
</comment>
<protein>
    <submittedName>
        <fullName evidence="1">Uncharacterized protein</fullName>
    </submittedName>
</protein>
<name>A0A2J7Q113_9NEOP</name>
<evidence type="ECO:0000313" key="1">
    <source>
        <dbReference type="EMBL" id="PNF22265.1"/>
    </source>
</evidence>
<evidence type="ECO:0000313" key="2">
    <source>
        <dbReference type="Proteomes" id="UP000235965"/>
    </source>
</evidence>
<dbReference type="InParanoid" id="A0A2J7Q113"/>
<gene>
    <name evidence="1" type="ORF">B7P43_G02939</name>
</gene>
<dbReference type="Proteomes" id="UP000235965">
    <property type="component" value="Unassembled WGS sequence"/>
</dbReference>
<reference evidence="1 2" key="1">
    <citation type="submission" date="2017-12" db="EMBL/GenBank/DDBJ databases">
        <title>Hemimetabolous genomes reveal molecular basis of termite eusociality.</title>
        <authorList>
            <person name="Harrison M.C."/>
            <person name="Jongepier E."/>
            <person name="Robertson H.M."/>
            <person name="Arning N."/>
            <person name="Bitard-Feildel T."/>
            <person name="Chao H."/>
            <person name="Childers C.P."/>
            <person name="Dinh H."/>
            <person name="Doddapaneni H."/>
            <person name="Dugan S."/>
            <person name="Gowin J."/>
            <person name="Greiner C."/>
            <person name="Han Y."/>
            <person name="Hu H."/>
            <person name="Hughes D.S.T."/>
            <person name="Huylmans A.-K."/>
            <person name="Kemena C."/>
            <person name="Kremer L.P.M."/>
            <person name="Lee S.L."/>
            <person name="Lopez-Ezquerra A."/>
            <person name="Mallet L."/>
            <person name="Monroy-Kuhn J.M."/>
            <person name="Moser A."/>
            <person name="Murali S.C."/>
            <person name="Muzny D.M."/>
            <person name="Otani S."/>
            <person name="Piulachs M.-D."/>
            <person name="Poelchau M."/>
            <person name="Qu J."/>
            <person name="Schaub F."/>
            <person name="Wada-Katsumata A."/>
            <person name="Worley K.C."/>
            <person name="Xie Q."/>
            <person name="Ylla G."/>
            <person name="Poulsen M."/>
            <person name="Gibbs R.A."/>
            <person name="Schal C."/>
            <person name="Richards S."/>
            <person name="Belles X."/>
            <person name="Korb J."/>
            <person name="Bornberg-Bauer E."/>
        </authorList>
    </citation>
    <scope>NUCLEOTIDE SEQUENCE [LARGE SCALE GENOMIC DNA]</scope>
    <source>
        <tissue evidence="1">Whole body</tissue>
    </source>
</reference>
<keyword evidence="2" id="KW-1185">Reference proteome</keyword>
<sequence length="63" mass="7312">MMGVDLEGNSHCPIEVVVSQHLPERTEENDEKPIMIAGVWTEIQIEHLQNTSLERYHYIKPIL</sequence>
<accession>A0A2J7Q113</accession>
<organism evidence="1 2">
    <name type="scientific">Cryptotermes secundus</name>
    <dbReference type="NCBI Taxonomy" id="105785"/>
    <lineage>
        <taxon>Eukaryota</taxon>
        <taxon>Metazoa</taxon>
        <taxon>Ecdysozoa</taxon>
        <taxon>Arthropoda</taxon>
        <taxon>Hexapoda</taxon>
        <taxon>Insecta</taxon>
        <taxon>Pterygota</taxon>
        <taxon>Neoptera</taxon>
        <taxon>Polyneoptera</taxon>
        <taxon>Dictyoptera</taxon>
        <taxon>Blattodea</taxon>
        <taxon>Blattoidea</taxon>
        <taxon>Termitoidae</taxon>
        <taxon>Kalotermitidae</taxon>
        <taxon>Cryptotermitinae</taxon>
        <taxon>Cryptotermes</taxon>
    </lineage>
</organism>